<evidence type="ECO:0000313" key="4">
    <source>
        <dbReference type="Proteomes" id="UP000256710"/>
    </source>
</evidence>
<dbReference type="AlphaFoldDB" id="A0A375H5P4"/>
<proteinExistence type="predicted"/>
<gene>
    <name evidence="1" type="ORF">CBM2605_A60440</name>
    <name evidence="2" type="ORF">CBM2607_10710</name>
</gene>
<name>A0A375H5P4_9BURK</name>
<dbReference type="EMBL" id="LT984806">
    <property type="protein sequence ID" value="SPD45773.1"/>
    <property type="molecule type" value="Genomic_DNA"/>
</dbReference>
<evidence type="ECO:0000313" key="2">
    <source>
        <dbReference type="EMBL" id="SPD45773.1"/>
    </source>
</evidence>
<dbReference type="Proteomes" id="UP000256710">
    <property type="component" value="Unassembled WGS sequence"/>
</dbReference>
<organism evidence="2 3">
    <name type="scientific">Cupriavidus neocaledonicus</name>
    <dbReference type="NCBI Taxonomy" id="1040979"/>
    <lineage>
        <taxon>Bacteria</taxon>
        <taxon>Pseudomonadati</taxon>
        <taxon>Pseudomonadota</taxon>
        <taxon>Betaproteobacteria</taxon>
        <taxon>Burkholderiales</taxon>
        <taxon>Burkholderiaceae</taxon>
        <taxon>Cupriavidus</taxon>
    </lineage>
</organism>
<protein>
    <submittedName>
        <fullName evidence="2">Uncharacterized protein</fullName>
    </submittedName>
</protein>
<reference evidence="3 4" key="1">
    <citation type="submission" date="2018-01" db="EMBL/GenBank/DDBJ databases">
        <authorList>
            <person name="Clerissi C."/>
        </authorList>
    </citation>
    <scope>NUCLEOTIDE SEQUENCE [LARGE SCALE GENOMIC DNA]</scope>
    <source>
        <strain evidence="1">Cupriavidus taiwanensis STM 6082</strain>
        <strain evidence="2">Cupriavidus taiwanensis STM 6160</strain>
    </source>
</reference>
<keyword evidence="4" id="KW-1185">Reference proteome</keyword>
<accession>A0A375H5P4</accession>
<sequence>MPRHRFQAATRTPRNPAICRHARGSQIVPRPAKPCAATARVRLAHALPYGWHAENRQAFRNCQHSDCRWTST</sequence>
<dbReference type="EMBL" id="OFTC01000028">
    <property type="protein sequence ID" value="SOZ37196.1"/>
    <property type="molecule type" value="Genomic_DNA"/>
</dbReference>
<dbReference type="Proteomes" id="UP000255168">
    <property type="component" value="Chromosome I"/>
</dbReference>
<evidence type="ECO:0000313" key="3">
    <source>
        <dbReference type="Proteomes" id="UP000255168"/>
    </source>
</evidence>
<evidence type="ECO:0000313" key="1">
    <source>
        <dbReference type="EMBL" id="SOZ37196.1"/>
    </source>
</evidence>